<organism evidence="2 3">
    <name type="scientific">Sparassis crispa</name>
    <dbReference type="NCBI Taxonomy" id="139825"/>
    <lineage>
        <taxon>Eukaryota</taxon>
        <taxon>Fungi</taxon>
        <taxon>Dikarya</taxon>
        <taxon>Basidiomycota</taxon>
        <taxon>Agaricomycotina</taxon>
        <taxon>Agaricomycetes</taxon>
        <taxon>Polyporales</taxon>
        <taxon>Sparassidaceae</taxon>
        <taxon>Sparassis</taxon>
    </lineage>
</organism>
<protein>
    <submittedName>
        <fullName evidence="2">Uncharacterized protein</fullName>
    </submittedName>
</protein>
<sequence length="49" mass="5000">MTYTANALWSNRSGSQADQAGLQSRGAGTRCQASRSPALGSPAMASLIT</sequence>
<evidence type="ECO:0000313" key="3">
    <source>
        <dbReference type="Proteomes" id="UP000287166"/>
    </source>
</evidence>
<dbReference type="AlphaFoldDB" id="A0A401H4G5"/>
<dbReference type="EMBL" id="BFAD01000015">
    <property type="protein sequence ID" value="GBE89293.1"/>
    <property type="molecule type" value="Genomic_DNA"/>
</dbReference>
<dbReference type="GeneID" id="38786210"/>
<dbReference type="InParanoid" id="A0A401H4G5"/>
<evidence type="ECO:0000256" key="1">
    <source>
        <dbReference type="SAM" id="MobiDB-lite"/>
    </source>
</evidence>
<evidence type="ECO:0000313" key="2">
    <source>
        <dbReference type="EMBL" id="GBE89293.1"/>
    </source>
</evidence>
<feature type="region of interest" description="Disordered" evidence="1">
    <location>
        <begin position="1"/>
        <end position="49"/>
    </location>
</feature>
<reference evidence="2 3" key="1">
    <citation type="journal article" date="2018" name="Sci. Rep.">
        <title>Genome sequence of the cauliflower mushroom Sparassis crispa (Hanabiratake) and its association with beneficial usage.</title>
        <authorList>
            <person name="Kiyama R."/>
            <person name="Furutani Y."/>
            <person name="Kawaguchi K."/>
            <person name="Nakanishi T."/>
        </authorList>
    </citation>
    <scope>NUCLEOTIDE SEQUENCE [LARGE SCALE GENOMIC DNA]</scope>
</reference>
<keyword evidence="3" id="KW-1185">Reference proteome</keyword>
<proteinExistence type="predicted"/>
<accession>A0A401H4G5</accession>
<name>A0A401H4G5_9APHY</name>
<dbReference type="RefSeq" id="XP_027620206.1">
    <property type="nucleotide sequence ID" value="XM_027764405.1"/>
</dbReference>
<comment type="caution">
    <text evidence="2">The sequence shown here is derived from an EMBL/GenBank/DDBJ whole genome shotgun (WGS) entry which is preliminary data.</text>
</comment>
<dbReference type="Proteomes" id="UP000287166">
    <property type="component" value="Unassembled WGS sequence"/>
</dbReference>
<feature type="compositionally biased region" description="Polar residues" evidence="1">
    <location>
        <begin position="1"/>
        <end position="22"/>
    </location>
</feature>
<gene>
    <name evidence="2" type="ORF">SCP_1503010</name>
</gene>